<dbReference type="GO" id="GO:0008234">
    <property type="term" value="F:cysteine-type peptidase activity"/>
    <property type="evidence" value="ECO:0007669"/>
    <property type="project" value="InterPro"/>
</dbReference>
<name>A0A0C9W3M3_SPHS4</name>
<evidence type="ECO:0000256" key="3">
    <source>
        <dbReference type="ARBA" id="ARBA00022801"/>
    </source>
</evidence>
<dbReference type="OrthoDB" id="3261052at2759"/>
<comment type="similarity">
    <text evidence="1">Belongs to the peptidase C48 family.</text>
</comment>
<evidence type="ECO:0000313" key="6">
    <source>
        <dbReference type="EMBL" id="KIJ45816.1"/>
    </source>
</evidence>
<dbReference type="InterPro" id="IPR038765">
    <property type="entry name" value="Papain-like_cys_pep_sf"/>
</dbReference>
<sequence>MARMRLQAATFSAIMKDVVLNHTYPLQMECPPNATVSWPQQYPIWQRYTKLQLENMMKGVCKRGRLHDDPFVAISISARQNRDKIYYYTSHDRSKPDLMSKFTCAMANRWTLENIILHGAQDGLGIDTSWRNMNENRAGVTFITGVNKNGHLVPSDSAAHLNEPELDNGALEIEEEEEEAMLPVEKHINRFNWLQIYFDKNWFCQTWLIHITDINLLPGQTKNGTYATNNWSEAAFLTFNKVFLSLRKNKQIDHLAAIILGEYFPFYEFWPSAEARIPQQIEDMYFRAYQLWDNNHVISFPGRTFRVRDLRDGHPTVYHVHLMIPKCFPCSEWEQTGKWCTHQCDSQLFEANGPVVEWIEHEMQAQKHLPSTLARANRLQTRQVDTEEAGETAAEGGVISFPSVCAPSDTTFFRHIEELIPKLTQKDLGRRLPGVIGNLPHMPANLLGNTSSKQVESYSGFRSAKIHHRPGVRFSKKRGLKGLVRLSRNSLLKRHIIGNNGRSLSKKKAAQRNGFKKNSASSVAASDSQTPCYTEDKFTTVLTMLQQDSTSCGFWVVITGFASLMRVSVPCHELRSLGLIGIKKLLAKLWISFLSSEGGLHAEVLGSVYQTIHPLGLWDSILTEQIVAPRPGSIPQIKTRALSLNTPSYEDATIASTQDIAALQELPGLPLPFYIMDVSRTAVMISQSTTGIFKPKLNMKTSRLWAERNIFESEIILLPWHIKRLQHWIVIVIQMKEMQIMLADSLTHSIQRHHQNICKRVVKFLEYEHKARELGELPMEWGRNLQIYLEDKKILGPLQQDTHSCGLHIIWVTQSLISRNNTFEIDELMTDILQELQENITCPLAQEWTVSNALPLPSANSANLINTTVPSFVPAVPVAPKPTSIIPTMEINIQNLEGSPQIEQSLIFYSPSIIEVCEAECIVEIPGGIVLPDGQQRLKPLSLTKTRTIFEDPVEFIHAKQIVRLLWSKSNDDHELQQGLVDNEDDLDAVPSLTEEQRSLLQFL</sequence>
<evidence type="ECO:0000313" key="7">
    <source>
        <dbReference type="Proteomes" id="UP000054279"/>
    </source>
</evidence>
<dbReference type="HOGENOM" id="CLU_298998_0_0_1"/>
<dbReference type="InterPro" id="IPR003653">
    <property type="entry name" value="Peptidase_C48_C"/>
</dbReference>
<gene>
    <name evidence="6" type="ORF">M422DRAFT_250602</name>
</gene>
<dbReference type="AlphaFoldDB" id="A0A0C9W3M3"/>
<dbReference type="GO" id="GO:0006508">
    <property type="term" value="P:proteolysis"/>
    <property type="evidence" value="ECO:0007669"/>
    <property type="project" value="UniProtKB-KW"/>
</dbReference>
<evidence type="ECO:0000256" key="2">
    <source>
        <dbReference type="ARBA" id="ARBA00022670"/>
    </source>
</evidence>
<keyword evidence="3" id="KW-0378">Hydrolase</keyword>
<reference evidence="6 7" key="1">
    <citation type="submission" date="2014-06" db="EMBL/GenBank/DDBJ databases">
        <title>Evolutionary Origins and Diversification of the Mycorrhizal Mutualists.</title>
        <authorList>
            <consortium name="DOE Joint Genome Institute"/>
            <consortium name="Mycorrhizal Genomics Consortium"/>
            <person name="Kohler A."/>
            <person name="Kuo A."/>
            <person name="Nagy L.G."/>
            <person name="Floudas D."/>
            <person name="Copeland A."/>
            <person name="Barry K.W."/>
            <person name="Cichocki N."/>
            <person name="Veneault-Fourrey C."/>
            <person name="LaButti K."/>
            <person name="Lindquist E.A."/>
            <person name="Lipzen A."/>
            <person name="Lundell T."/>
            <person name="Morin E."/>
            <person name="Murat C."/>
            <person name="Riley R."/>
            <person name="Ohm R."/>
            <person name="Sun H."/>
            <person name="Tunlid A."/>
            <person name="Henrissat B."/>
            <person name="Grigoriev I.V."/>
            <person name="Hibbett D.S."/>
            <person name="Martin F."/>
        </authorList>
    </citation>
    <scope>NUCLEOTIDE SEQUENCE [LARGE SCALE GENOMIC DNA]</scope>
    <source>
        <strain evidence="6 7">SS14</strain>
    </source>
</reference>
<dbReference type="GO" id="GO:0019783">
    <property type="term" value="F:ubiquitin-like protein peptidase activity"/>
    <property type="evidence" value="ECO:0007669"/>
    <property type="project" value="UniProtKB-ARBA"/>
</dbReference>
<dbReference type="SUPFAM" id="SSF54001">
    <property type="entry name" value="Cysteine proteinases"/>
    <property type="match status" value="1"/>
</dbReference>
<keyword evidence="7" id="KW-1185">Reference proteome</keyword>
<protein>
    <recommendedName>
        <fullName evidence="5">Ubiquitin-like protease family profile domain-containing protein</fullName>
    </recommendedName>
</protein>
<dbReference type="PROSITE" id="PS50600">
    <property type="entry name" value="ULP_PROTEASE"/>
    <property type="match status" value="1"/>
</dbReference>
<proteinExistence type="inferred from homology"/>
<dbReference type="Pfam" id="PF02902">
    <property type="entry name" value="Peptidase_C48"/>
    <property type="match status" value="1"/>
</dbReference>
<evidence type="ECO:0000259" key="5">
    <source>
        <dbReference type="PROSITE" id="PS50600"/>
    </source>
</evidence>
<feature type="domain" description="Ubiquitin-like protease family profile" evidence="5">
    <location>
        <begin position="644"/>
        <end position="816"/>
    </location>
</feature>
<keyword evidence="2" id="KW-0645">Protease</keyword>
<dbReference type="Proteomes" id="UP000054279">
    <property type="component" value="Unassembled WGS sequence"/>
</dbReference>
<dbReference type="EMBL" id="KN837110">
    <property type="protein sequence ID" value="KIJ45816.1"/>
    <property type="molecule type" value="Genomic_DNA"/>
</dbReference>
<evidence type="ECO:0000256" key="1">
    <source>
        <dbReference type="ARBA" id="ARBA00005234"/>
    </source>
</evidence>
<dbReference type="Gene3D" id="3.40.395.10">
    <property type="entry name" value="Adenoviral Proteinase, Chain A"/>
    <property type="match status" value="1"/>
</dbReference>
<accession>A0A0C9W3M3</accession>
<evidence type="ECO:0000256" key="4">
    <source>
        <dbReference type="SAM" id="MobiDB-lite"/>
    </source>
</evidence>
<organism evidence="6 7">
    <name type="scientific">Sphaerobolus stellatus (strain SS14)</name>
    <dbReference type="NCBI Taxonomy" id="990650"/>
    <lineage>
        <taxon>Eukaryota</taxon>
        <taxon>Fungi</taxon>
        <taxon>Dikarya</taxon>
        <taxon>Basidiomycota</taxon>
        <taxon>Agaricomycotina</taxon>
        <taxon>Agaricomycetes</taxon>
        <taxon>Phallomycetidae</taxon>
        <taxon>Geastrales</taxon>
        <taxon>Sphaerobolaceae</taxon>
        <taxon>Sphaerobolus</taxon>
    </lineage>
</organism>
<feature type="region of interest" description="Disordered" evidence="4">
    <location>
        <begin position="503"/>
        <end position="522"/>
    </location>
</feature>